<keyword evidence="3" id="KW-1185">Reference proteome</keyword>
<name>K0R6A6_THAOC</name>
<gene>
    <name evidence="2" type="ORF">THAOC_32874</name>
</gene>
<evidence type="ECO:0000313" key="3">
    <source>
        <dbReference type="Proteomes" id="UP000266841"/>
    </source>
</evidence>
<proteinExistence type="predicted"/>
<evidence type="ECO:0000313" key="2">
    <source>
        <dbReference type="EMBL" id="EJK48340.1"/>
    </source>
</evidence>
<reference evidence="2 3" key="1">
    <citation type="journal article" date="2012" name="Genome Biol.">
        <title>Genome and low-iron response of an oceanic diatom adapted to chronic iron limitation.</title>
        <authorList>
            <person name="Lommer M."/>
            <person name="Specht M."/>
            <person name="Roy A.S."/>
            <person name="Kraemer L."/>
            <person name="Andreson R."/>
            <person name="Gutowska M.A."/>
            <person name="Wolf J."/>
            <person name="Bergner S.V."/>
            <person name="Schilhabel M.B."/>
            <person name="Klostermeier U.C."/>
            <person name="Beiko R.G."/>
            <person name="Rosenstiel P."/>
            <person name="Hippler M."/>
            <person name="Laroche J."/>
        </authorList>
    </citation>
    <scope>NUCLEOTIDE SEQUENCE [LARGE SCALE GENOMIC DNA]</scope>
    <source>
        <strain evidence="2 3">CCMP1005</strain>
    </source>
</reference>
<feature type="region of interest" description="Disordered" evidence="1">
    <location>
        <begin position="1"/>
        <end position="24"/>
    </location>
</feature>
<dbReference type="Proteomes" id="UP000266841">
    <property type="component" value="Unassembled WGS sequence"/>
</dbReference>
<protein>
    <submittedName>
        <fullName evidence="2">Uncharacterized protein</fullName>
    </submittedName>
</protein>
<feature type="compositionally biased region" description="Polar residues" evidence="1">
    <location>
        <begin position="10"/>
        <end position="24"/>
    </location>
</feature>
<dbReference type="AlphaFoldDB" id="K0R6A6"/>
<dbReference type="EMBL" id="AGNL01045973">
    <property type="protein sequence ID" value="EJK48340.1"/>
    <property type="molecule type" value="Genomic_DNA"/>
</dbReference>
<evidence type="ECO:0000256" key="1">
    <source>
        <dbReference type="SAM" id="MobiDB-lite"/>
    </source>
</evidence>
<accession>K0R6A6</accession>
<sequence length="68" mass="7348">MQAPGGALSHCQSATPSHPNKRGSSWNCLDTIVFRIDPQTVNTWPRGHALTAADLRRTKQGRHGGNAD</sequence>
<organism evidence="2 3">
    <name type="scientific">Thalassiosira oceanica</name>
    <name type="common">Marine diatom</name>
    <dbReference type="NCBI Taxonomy" id="159749"/>
    <lineage>
        <taxon>Eukaryota</taxon>
        <taxon>Sar</taxon>
        <taxon>Stramenopiles</taxon>
        <taxon>Ochrophyta</taxon>
        <taxon>Bacillariophyta</taxon>
        <taxon>Coscinodiscophyceae</taxon>
        <taxon>Thalassiosirophycidae</taxon>
        <taxon>Thalassiosirales</taxon>
        <taxon>Thalassiosiraceae</taxon>
        <taxon>Thalassiosira</taxon>
    </lineage>
</organism>
<comment type="caution">
    <text evidence="2">The sequence shown here is derived from an EMBL/GenBank/DDBJ whole genome shotgun (WGS) entry which is preliminary data.</text>
</comment>